<gene>
    <name evidence="1" type="ORF">ANE_LOCUS12797</name>
</gene>
<dbReference type="AlphaFoldDB" id="A0A565BL55"/>
<comment type="caution">
    <text evidence="1">The sequence shown here is derived from an EMBL/GenBank/DDBJ whole genome shotgun (WGS) entry which is preliminary data.</text>
</comment>
<proteinExistence type="predicted"/>
<dbReference type="Proteomes" id="UP000489600">
    <property type="component" value="Unassembled WGS sequence"/>
</dbReference>
<name>A0A565BL55_9BRAS</name>
<organism evidence="1 2">
    <name type="scientific">Arabis nemorensis</name>
    <dbReference type="NCBI Taxonomy" id="586526"/>
    <lineage>
        <taxon>Eukaryota</taxon>
        <taxon>Viridiplantae</taxon>
        <taxon>Streptophyta</taxon>
        <taxon>Embryophyta</taxon>
        <taxon>Tracheophyta</taxon>
        <taxon>Spermatophyta</taxon>
        <taxon>Magnoliopsida</taxon>
        <taxon>eudicotyledons</taxon>
        <taxon>Gunneridae</taxon>
        <taxon>Pentapetalae</taxon>
        <taxon>rosids</taxon>
        <taxon>malvids</taxon>
        <taxon>Brassicales</taxon>
        <taxon>Brassicaceae</taxon>
        <taxon>Arabideae</taxon>
        <taxon>Arabis</taxon>
    </lineage>
</organism>
<sequence length="125" mass="14365">MLLILGDKSFEKPGTAAMIGYIDYVAHRLNINKTEALYLLVEYDWSKERIEAHIYVVKAVMAYCTSCQWDNMFWRADCSDPHYLACLEAHLDLQHMAGVLLPTCPLCCTFFNPLSLIQFLPSKKQ</sequence>
<dbReference type="EMBL" id="CABITT030000004">
    <property type="protein sequence ID" value="VVB02353.1"/>
    <property type="molecule type" value="Genomic_DNA"/>
</dbReference>
<evidence type="ECO:0000313" key="1">
    <source>
        <dbReference type="EMBL" id="VVB02353.1"/>
    </source>
</evidence>
<reference evidence="1" key="1">
    <citation type="submission" date="2019-07" db="EMBL/GenBank/DDBJ databases">
        <authorList>
            <person name="Dittberner H."/>
        </authorList>
    </citation>
    <scope>NUCLEOTIDE SEQUENCE [LARGE SCALE GENOMIC DNA]</scope>
</reference>
<protein>
    <submittedName>
        <fullName evidence="1">Uncharacterized protein</fullName>
    </submittedName>
</protein>
<evidence type="ECO:0000313" key="2">
    <source>
        <dbReference type="Proteomes" id="UP000489600"/>
    </source>
</evidence>
<keyword evidence="2" id="KW-1185">Reference proteome</keyword>
<accession>A0A565BL55</accession>